<comment type="caution">
    <text evidence="1">The sequence shown here is derived from an EMBL/GenBank/DDBJ whole genome shotgun (WGS) entry which is preliminary data.</text>
</comment>
<dbReference type="Proteomes" id="UP000821845">
    <property type="component" value="Chromosome 9"/>
</dbReference>
<accession>A0ACB7RHB4</accession>
<proteinExistence type="predicted"/>
<evidence type="ECO:0000313" key="2">
    <source>
        <dbReference type="Proteomes" id="UP000821845"/>
    </source>
</evidence>
<gene>
    <name evidence="1" type="ORF">HPB50_004669</name>
</gene>
<protein>
    <submittedName>
        <fullName evidence="1">Uncharacterized protein</fullName>
    </submittedName>
</protein>
<evidence type="ECO:0000313" key="1">
    <source>
        <dbReference type="EMBL" id="KAH6921763.1"/>
    </source>
</evidence>
<reference evidence="1" key="1">
    <citation type="submission" date="2020-05" db="EMBL/GenBank/DDBJ databases">
        <title>Large-scale comparative analyses of tick genomes elucidate their genetic diversity and vector capacities.</title>
        <authorList>
            <person name="Jia N."/>
            <person name="Wang J."/>
            <person name="Shi W."/>
            <person name="Du L."/>
            <person name="Sun Y."/>
            <person name="Zhan W."/>
            <person name="Jiang J."/>
            <person name="Wang Q."/>
            <person name="Zhang B."/>
            <person name="Ji P."/>
            <person name="Sakyi L.B."/>
            <person name="Cui X."/>
            <person name="Yuan T."/>
            <person name="Jiang B."/>
            <person name="Yang W."/>
            <person name="Lam T.T.-Y."/>
            <person name="Chang Q."/>
            <person name="Ding S."/>
            <person name="Wang X."/>
            <person name="Zhu J."/>
            <person name="Ruan X."/>
            <person name="Zhao L."/>
            <person name="Wei J."/>
            <person name="Que T."/>
            <person name="Du C."/>
            <person name="Cheng J."/>
            <person name="Dai P."/>
            <person name="Han X."/>
            <person name="Huang E."/>
            <person name="Gao Y."/>
            <person name="Liu J."/>
            <person name="Shao H."/>
            <person name="Ye R."/>
            <person name="Li L."/>
            <person name="Wei W."/>
            <person name="Wang X."/>
            <person name="Wang C."/>
            <person name="Yang T."/>
            <person name="Huo Q."/>
            <person name="Li W."/>
            <person name="Guo W."/>
            <person name="Chen H."/>
            <person name="Zhou L."/>
            <person name="Ni X."/>
            <person name="Tian J."/>
            <person name="Zhou Y."/>
            <person name="Sheng Y."/>
            <person name="Liu T."/>
            <person name="Pan Y."/>
            <person name="Xia L."/>
            <person name="Li J."/>
            <person name="Zhao F."/>
            <person name="Cao W."/>
        </authorList>
    </citation>
    <scope>NUCLEOTIDE SEQUENCE</scope>
    <source>
        <strain evidence="1">Hyas-2018</strain>
    </source>
</reference>
<sequence>MWVDFTTGANQCGGVRTSAAAPQDEEEQAIPEAVSTDAFVSYISANTKHTPDELITKGKVRLNMKFQDYDSFVCDSNWKLREACYCCFL</sequence>
<dbReference type="EMBL" id="CM023489">
    <property type="protein sequence ID" value="KAH6921763.1"/>
    <property type="molecule type" value="Genomic_DNA"/>
</dbReference>
<organism evidence="1 2">
    <name type="scientific">Hyalomma asiaticum</name>
    <name type="common">Tick</name>
    <dbReference type="NCBI Taxonomy" id="266040"/>
    <lineage>
        <taxon>Eukaryota</taxon>
        <taxon>Metazoa</taxon>
        <taxon>Ecdysozoa</taxon>
        <taxon>Arthropoda</taxon>
        <taxon>Chelicerata</taxon>
        <taxon>Arachnida</taxon>
        <taxon>Acari</taxon>
        <taxon>Parasitiformes</taxon>
        <taxon>Ixodida</taxon>
        <taxon>Ixodoidea</taxon>
        <taxon>Ixodidae</taxon>
        <taxon>Hyalomminae</taxon>
        <taxon>Hyalomma</taxon>
    </lineage>
</organism>
<name>A0ACB7RHB4_HYAAI</name>
<keyword evidence="2" id="KW-1185">Reference proteome</keyword>